<protein>
    <submittedName>
        <fullName evidence="1">Uncharacterized protein</fullName>
    </submittedName>
</protein>
<evidence type="ECO:0000313" key="2">
    <source>
        <dbReference type="Proteomes" id="UP001151760"/>
    </source>
</evidence>
<sequence>MGTTVDFTWGSEFVYLGRLCPEHDELPSSVGLDFLARLDGGRIVKVTKLTTGRLVNGSSCDGIDMIEILHDVVGTSGYRYGVLRSFPVERIEQGIR</sequence>
<dbReference type="Proteomes" id="UP001151760">
    <property type="component" value="Unassembled WGS sequence"/>
</dbReference>
<dbReference type="EMBL" id="BQNB010012864">
    <property type="protein sequence ID" value="GJT08865.1"/>
    <property type="molecule type" value="Genomic_DNA"/>
</dbReference>
<gene>
    <name evidence="1" type="ORF">Tco_0843327</name>
</gene>
<keyword evidence="2" id="KW-1185">Reference proteome</keyword>
<comment type="caution">
    <text evidence="1">The sequence shown here is derived from an EMBL/GenBank/DDBJ whole genome shotgun (WGS) entry which is preliminary data.</text>
</comment>
<reference evidence="1" key="2">
    <citation type="submission" date="2022-01" db="EMBL/GenBank/DDBJ databases">
        <authorList>
            <person name="Yamashiro T."/>
            <person name="Shiraishi A."/>
            <person name="Satake H."/>
            <person name="Nakayama K."/>
        </authorList>
    </citation>
    <scope>NUCLEOTIDE SEQUENCE</scope>
</reference>
<name>A0ABQ5B1S5_9ASTR</name>
<evidence type="ECO:0000313" key="1">
    <source>
        <dbReference type="EMBL" id="GJT08865.1"/>
    </source>
</evidence>
<accession>A0ABQ5B1S5</accession>
<proteinExistence type="predicted"/>
<reference evidence="1" key="1">
    <citation type="journal article" date="2022" name="Int. J. Mol. Sci.">
        <title>Draft Genome of Tanacetum Coccineum: Genomic Comparison of Closely Related Tanacetum-Family Plants.</title>
        <authorList>
            <person name="Yamashiro T."/>
            <person name="Shiraishi A."/>
            <person name="Nakayama K."/>
            <person name="Satake H."/>
        </authorList>
    </citation>
    <scope>NUCLEOTIDE SEQUENCE</scope>
</reference>
<organism evidence="1 2">
    <name type="scientific">Tanacetum coccineum</name>
    <dbReference type="NCBI Taxonomy" id="301880"/>
    <lineage>
        <taxon>Eukaryota</taxon>
        <taxon>Viridiplantae</taxon>
        <taxon>Streptophyta</taxon>
        <taxon>Embryophyta</taxon>
        <taxon>Tracheophyta</taxon>
        <taxon>Spermatophyta</taxon>
        <taxon>Magnoliopsida</taxon>
        <taxon>eudicotyledons</taxon>
        <taxon>Gunneridae</taxon>
        <taxon>Pentapetalae</taxon>
        <taxon>asterids</taxon>
        <taxon>campanulids</taxon>
        <taxon>Asterales</taxon>
        <taxon>Asteraceae</taxon>
        <taxon>Asteroideae</taxon>
        <taxon>Anthemideae</taxon>
        <taxon>Anthemidinae</taxon>
        <taxon>Tanacetum</taxon>
    </lineage>
</organism>